<evidence type="ECO:0000313" key="1">
    <source>
        <dbReference type="EMBL" id="KAJ8650875.1"/>
    </source>
</evidence>
<sequence length="118" mass="13505">MAESSNKRPWTKAEREEMVNLLSQKQSHARLVKRLKRSYDDIIEELKKMIEEGDGVPPTTLAQVQAAAAEVASAARNNQAEISDNPVARQMLETIETDLGAMFYEREKVREKVKELYR</sequence>
<evidence type="ECO:0000313" key="2">
    <source>
        <dbReference type="Proteomes" id="UP001234297"/>
    </source>
</evidence>
<name>A0ACC2MYQ2_PERAE</name>
<organism evidence="1 2">
    <name type="scientific">Persea americana</name>
    <name type="common">Avocado</name>
    <dbReference type="NCBI Taxonomy" id="3435"/>
    <lineage>
        <taxon>Eukaryota</taxon>
        <taxon>Viridiplantae</taxon>
        <taxon>Streptophyta</taxon>
        <taxon>Embryophyta</taxon>
        <taxon>Tracheophyta</taxon>
        <taxon>Spermatophyta</taxon>
        <taxon>Magnoliopsida</taxon>
        <taxon>Magnoliidae</taxon>
        <taxon>Laurales</taxon>
        <taxon>Lauraceae</taxon>
        <taxon>Persea</taxon>
    </lineage>
</organism>
<keyword evidence="2" id="KW-1185">Reference proteome</keyword>
<proteinExistence type="predicted"/>
<comment type="caution">
    <text evidence="1">The sequence shown here is derived from an EMBL/GenBank/DDBJ whole genome shotgun (WGS) entry which is preliminary data.</text>
</comment>
<accession>A0ACC2MYQ2</accession>
<gene>
    <name evidence="1" type="ORF">MRB53_003898</name>
</gene>
<dbReference type="Proteomes" id="UP001234297">
    <property type="component" value="Chromosome 1"/>
</dbReference>
<protein>
    <submittedName>
        <fullName evidence="1">Uncharacterized protein</fullName>
    </submittedName>
</protein>
<reference evidence="1 2" key="1">
    <citation type="journal article" date="2022" name="Hortic Res">
        <title>A haplotype resolved chromosomal level avocado genome allows analysis of novel avocado genes.</title>
        <authorList>
            <person name="Nath O."/>
            <person name="Fletcher S.J."/>
            <person name="Hayward A."/>
            <person name="Shaw L.M."/>
            <person name="Masouleh A.K."/>
            <person name="Furtado A."/>
            <person name="Henry R.J."/>
            <person name="Mitter N."/>
        </authorList>
    </citation>
    <scope>NUCLEOTIDE SEQUENCE [LARGE SCALE GENOMIC DNA]</scope>
    <source>
        <strain evidence="2">cv. Hass</strain>
    </source>
</reference>
<dbReference type="EMBL" id="CM056809">
    <property type="protein sequence ID" value="KAJ8650875.1"/>
    <property type="molecule type" value="Genomic_DNA"/>
</dbReference>